<keyword evidence="3" id="KW-1185">Reference proteome</keyword>
<dbReference type="SUPFAM" id="SSF55729">
    <property type="entry name" value="Acyl-CoA N-acyltransferases (Nat)"/>
    <property type="match status" value="1"/>
</dbReference>
<evidence type="ECO:0000313" key="2">
    <source>
        <dbReference type="EMBL" id="AIQ67018.1"/>
    </source>
</evidence>
<name>A0A089M6A4_9BACL</name>
<dbReference type="InterPro" id="IPR000182">
    <property type="entry name" value="GNAT_dom"/>
</dbReference>
<feature type="domain" description="N-acetyltransferase" evidence="1">
    <location>
        <begin position="1"/>
        <end position="144"/>
    </location>
</feature>
<evidence type="ECO:0000313" key="3">
    <source>
        <dbReference type="Proteomes" id="UP000029500"/>
    </source>
</evidence>
<dbReference type="KEGG" id="pgm:PGRAT_04660"/>
<dbReference type="InterPro" id="IPR016181">
    <property type="entry name" value="Acyl_CoA_acyltransferase"/>
</dbReference>
<dbReference type="EMBL" id="CP009287">
    <property type="protein sequence ID" value="AIQ67018.1"/>
    <property type="molecule type" value="Genomic_DNA"/>
</dbReference>
<gene>
    <name evidence="2" type="ORF">PGRAT_04660</name>
</gene>
<dbReference type="Pfam" id="PF00583">
    <property type="entry name" value="Acetyltransf_1"/>
    <property type="match status" value="1"/>
</dbReference>
<reference evidence="2 3" key="1">
    <citation type="submission" date="2014-08" db="EMBL/GenBank/DDBJ databases">
        <title>Comparative genomics of the Paenibacillus odorifer group.</title>
        <authorList>
            <person name="den Bakker H.C."/>
            <person name="Tsai Y.-C."/>
            <person name="Martin N."/>
            <person name="Korlach J."/>
            <person name="Wiedmann M."/>
        </authorList>
    </citation>
    <scope>NUCLEOTIDE SEQUENCE [LARGE SCALE GENOMIC DNA]</scope>
    <source>
        <strain evidence="2 3">DSM 15220</strain>
    </source>
</reference>
<organism evidence="2 3">
    <name type="scientific">Paenibacillus graminis</name>
    <dbReference type="NCBI Taxonomy" id="189425"/>
    <lineage>
        <taxon>Bacteria</taxon>
        <taxon>Bacillati</taxon>
        <taxon>Bacillota</taxon>
        <taxon>Bacilli</taxon>
        <taxon>Bacillales</taxon>
        <taxon>Paenibacillaceae</taxon>
        <taxon>Paenibacillus</taxon>
    </lineage>
</organism>
<dbReference type="AlphaFoldDB" id="A0A089M6A4"/>
<dbReference type="eggNOG" id="COG0456">
    <property type="taxonomic scope" value="Bacteria"/>
</dbReference>
<dbReference type="GO" id="GO:0016747">
    <property type="term" value="F:acyltransferase activity, transferring groups other than amino-acyl groups"/>
    <property type="evidence" value="ECO:0007669"/>
    <property type="project" value="InterPro"/>
</dbReference>
<dbReference type="Proteomes" id="UP000029500">
    <property type="component" value="Chromosome"/>
</dbReference>
<dbReference type="HOGENOM" id="CLU_105077_1_1_9"/>
<dbReference type="RefSeq" id="WP_025708799.1">
    <property type="nucleotide sequence ID" value="NZ_CP009287.1"/>
</dbReference>
<dbReference type="PROSITE" id="PS51186">
    <property type="entry name" value="GNAT"/>
    <property type="match status" value="1"/>
</dbReference>
<evidence type="ECO:0000259" key="1">
    <source>
        <dbReference type="PROSITE" id="PS51186"/>
    </source>
</evidence>
<protein>
    <submittedName>
        <fullName evidence="2">GNAT family acetyltraansferase</fullName>
    </submittedName>
</protein>
<accession>A0A089M6A4</accession>
<proteinExistence type="predicted"/>
<dbReference type="STRING" id="189425.PGRAT_04660"/>
<dbReference type="CDD" id="cd04301">
    <property type="entry name" value="NAT_SF"/>
    <property type="match status" value="1"/>
</dbReference>
<dbReference type="Gene3D" id="3.40.630.30">
    <property type="match status" value="1"/>
</dbReference>
<sequence>MNATAFDEIYAIMEASFPDNEFRTYSGQKGLLSLPHYRLYTERGADNRILAFLAAWEFPELRFIEHLAVNPDIRGGGIGKKLMQDYLAHSDKTVVLEVEPPVNELAARRIGFYERLGFHLNLYDYVQPPLREGQADLPLQLMTYPRPATQQEFRQFRDILYSEVYNIPLPGRRR</sequence>
<dbReference type="OrthoDB" id="9127144at2"/>